<feature type="transmembrane region" description="Helical" evidence="1">
    <location>
        <begin position="27"/>
        <end position="44"/>
    </location>
</feature>
<feature type="transmembrane region" description="Helical" evidence="1">
    <location>
        <begin position="263"/>
        <end position="290"/>
    </location>
</feature>
<keyword evidence="1" id="KW-0472">Membrane</keyword>
<dbReference type="OrthoDB" id="8533047at2"/>
<keyword evidence="1" id="KW-1133">Transmembrane helix</keyword>
<comment type="caution">
    <text evidence="2">The sequence shown here is derived from an EMBL/GenBank/DDBJ whole genome shotgun (WGS) entry which is preliminary data.</text>
</comment>
<feature type="transmembrane region" description="Helical" evidence="1">
    <location>
        <begin position="97"/>
        <end position="117"/>
    </location>
</feature>
<evidence type="ECO:0000313" key="2">
    <source>
        <dbReference type="EMBL" id="TVV72481.1"/>
    </source>
</evidence>
<dbReference type="Proteomes" id="UP000318681">
    <property type="component" value="Unassembled WGS sequence"/>
</dbReference>
<name>A0A558QZA1_9SPHN</name>
<dbReference type="AlphaFoldDB" id="A0A558QZA1"/>
<accession>A0A558QZA1</accession>
<keyword evidence="1" id="KW-0812">Transmembrane</keyword>
<organism evidence="2 3">
    <name type="scientific">Alterirhizorhabdus solaris</name>
    <dbReference type="NCBI Taxonomy" id="2529389"/>
    <lineage>
        <taxon>Bacteria</taxon>
        <taxon>Pseudomonadati</taxon>
        <taxon>Pseudomonadota</taxon>
        <taxon>Alphaproteobacteria</taxon>
        <taxon>Sphingomonadales</taxon>
        <taxon>Rhizorhabdaceae</taxon>
        <taxon>Alterirhizorhabdus</taxon>
    </lineage>
</organism>
<gene>
    <name evidence="2" type="ORF">FOY91_14545</name>
</gene>
<evidence type="ECO:0000313" key="3">
    <source>
        <dbReference type="Proteomes" id="UP000318681"/>
    </source>
</evidence>
<keyword evidence="3" id="KW-1185">Reference proteome</keyword>
<proteinExistence type="predicted"/>
<reference evidence="2 3" key="1">
    <citation type="submission" date="2019-07" db="EMBL/GenBank/DDBJ databases">
        <title>Sphingomonas solaris sp. nov., isolated from a solar panel from Boston, Massachusetts.</title>
        <authorList>
            <person name="Tanner K."/>
            <person name="Pascual J."/>
            <person name="Mancuso C."/>
            <person name="Pereto J."/>
            <person name="Khalil A."/>
            <person name="Vilanova C."/>
        </authorList>
    </citation>
    <scope>NUCLEOTIDE SEQUENCE [LARGE SCALE GENOMIC DNA]</scope>
    <source>
        <strain evidence="2 3">R4DWN</strain>
    </source>
</reference>
<dbReference type="RefSeq" id="WP_145153436.1">
    <property type="nucleotide sequence ID" value="NZ_VNIM01000064.1"/>
</dbReference>
<feature type="transmembrane region" description="Helical" evidence="1">
    <location>
        <begin position="56"/>
        <end position="77"/>
    </location>
</feature>
<dbReference type="EMBL" id="VNIM01000064">
    <property type="protein sequence ID" value="TVV72481.1"/>
    <property type="molecule type" value="Genomic_DNA"/>
</dbReference>
<evidence type="ECO:0008006" key="4">
    <source>
        <dbReference type="Google" id="ProtNLM"/>
    </source>
</evidence>
<sequence>MAARGVQQLKQVTSQHEGFLRHAGFRWLKIALTVSLLAIVIYAFDDVRPRPNGGSAYGYFLGTVGLLLILWLTMLGVRKRAMTRGRWSLKSWTSAHVYLGLALIVIGTLHTGFQFGWNVHTLAYVLMMLVILSGIYGITAYAALPRALSNNRGETTQTQMLDNLRMIDRQLHDAAQPLDHRHAEMVRMSLDDDPFGGGAWARLTGRYPRCGTRRAQAAVRAETGPNPAIGDDPLEKIDVLLERKEANLARMRQHLRLKALLEVWLYVHVPLTFALIAALFAHVFAVFFYWG</sequence>
<feature type="transmembrane region" description="Helical" evidence="1">
    <location>
        <begin position="123"/>
        <end position="144"/>
    </location>
</feature>
<protein>
    <recommendedName>
        <fullName evidence="4">Ferric reductase like transmembrane component</fullName>
    </recommendedName>
</protein>
<evidence type="ECO:0000256" key="1">
    <source>
        <dbReference type="SAM" id="Phobius"/>
    </source>
</evidence>